<organism evidence="1 2">
    <name type="scientific">Microvirga tunisiensis</name>
    <dbReference type="NCBI Taxonomy" id="2108360"/>
    <lineage>
        <taxon>Bacteria</taxon>
        <taxon>Pseudomonadati</taxon>
        <taxon>Pseudomonadota</taxon>
        <taxon>Alphaproteobacteria</taxon>
        <taxon>Hyphomicrobiales</taxon>
        <taxon>Methylobacteriaceae</taxon>
        <taxon>Microvirga</taxon>
    </lineage>
</organism>
<evidence type="ECO:0000313" key="1">
    <source>
        <dbReference type="EMBL" id="MPR30250.1"/>
    </source>
</evidence>
<sequence>MFTLEIDGTAIAITDADESQAWEIVESEAFQQDLMAMTSEGTPLWDGRAPLIIRPASRQETEAFGAPGLDLDDTDDDEDGVFVTFLVPVDHDHEPTSAIPPELRRA</sequence>
<proteinExistence type="predicted"/>
<protein>
    <submittedName>
        <fullName evidence="1">Uncharacterized protein</fullName>
    </submittedName>
</protein>
<name>A0A5N7MUA2_9HYPH</name>
<dbReference type="RefSeq" id="WP_152717103.1">
    <property type="nucleotide sequence ID" value="NZ_VOSJ01000364.1"/>
</dbReference>
<dbReference type="Proteomes" id="UP000403266">
    <property type="component" value="Unassembled WGS sequence"/>
</dbReference>
<dbReference type="OrthoDB" id="8019848at2"/>
<evidence type="ECO:0000313" key="2">
    <source>
        <dbReference type="Proteomes" id="UP000403266"/>
    </source>
</evidence>
<comment type="caution">
    <text evidence="1">The sequence shown here is derived from an EMBL/GenBank/DDBJ whole genome shotgun (WGS) entry which is preliminary data.</text>
</comment>
<accession>A0A5N7MUA2</accession>
<dbReference type="EMBL" id="VOSK01000334">
    <property type="protein sequence ID" value="MPR30250.1"/>
    <property type="molecule type" value="Genomic_DNA"/>
</dbReference>
<dbReference type="AlphaFoldDB" id="A0A5N7MUA2"/>
<gene>
    <name evidence="1" type="ORF">FS320_35740</name>
</gene>
<reference evidence="1 2" key="1">
    <citation type="journal article" date="2019" name="Syst. Appl. Microbiol.">
        <title>Microvirga tunisiensis sp. nov., a root nodule symbiotic bacterium isolated from Lupinus micranthus and L. luteus grown in Northern Tunisia.</title>
        <authorList>
            <person name="Msaddak A."/>
            <person name="Rejili M."/>
            <person name="Duran D."/>
            <person name="Mars M."/>
            <person name="Palacios J.M."/>
            <person name="Ruiz-Argueso T."/>
            <person name="Rey L."/>
            <person name="Imperial J."/>
        </authorList>
    </citation>
    <scope>NUCLEOTIDE SEQUENCE [LARGE SCALE GENOMIC DNA]</scope>
    <source>
        <strain evidence="1 2">Lmie10</strain>
    </source>
</reference>
<keyword evidence="2" id="KW-1185">Reference proteome</keyword>